<organism evidence="1 2">
    <name type="scientific">Hibiscus sabdariffa</name>
    <name type="common">roselle</name>
    <dbReference type="NCBI Taxonomy" id="183260"/>
    <lineage>
        <taxon>Eukaryota</taxon>
        <taxon>Viridiplantae</taxon>
        <taxon>Streptophyta</taxon>
        <taxon>Embryophyta</taxon>
        <taxon>Tracheophyta</taxon>
        <taxon>Spermatophyta</taxon>
        <taxon>Magnoliopsida</taxon>
        <taxon>eudicotyledons</taxon>
        <taxon>Gunneridae</taxon>
        <taxon>Pentapetalae</taxon>
        <taxon>rosids</taxon>
        <taxon>malvids</taxon>
        <taxon>Malvales</taxon>
        <taxon>Malvaceae</taxon>
        <taxon>Malvoideae</taxon>
        <taxon>Hibiscus</taxon>
    </lineage>
</organism>
<accession>A0ABR1ZUG1</accession>
<evidence type="ECO:0000313" key="2">
    <source>
        <dbReference type="Proteomes" id="UP001472677"/>
    </source>
</evidence>
<dbReference type="PANTHER" id="PTHR47318">
    <property type="entry name" value="PEPTIDYL-PROLYL CIS-TRANS ISOMERASE CYP37, CHLOROPLASTIC"/>
    <property type="match status" value="1"/>
</dbReference>
<dbReference type="InterPro" id="IPR044259">
    <property type="entry name" value="CYP37-like"/>
</dbReference>
<evidence type="ECO:0000313" key="1">
    <source>
        <dbReference type="EMBL" id="KAK8484026.1"/>
    </source>
</evidence>
<name>A0ABR1ZUG1_9ROSI</name>
<dbReference type="PANTHER" id="PTHR47318:SF1">
    <property type="entry name" value="PEPTIDYL-PROLYL CIS-TRANS ISOMERASE CYP37, CHLOROPLASTIC"/>
    <property type="match status" value="1"/>
</dbReference>
<sequence>MEPHGALVGTRLMSYYSYVESLVCSTKGLMSTVSFMNHADTRTIEACVCLFVIEKKLAMKHHLLNWSYYKLTGRAVVELTIKKGDDEVGGEPRKTAFSPLSVAADNHFPITVYSHSFYPSWKDGELPVLPLSVYGAVAMAHSDVSEEYSSPYQIFFYLYGIEDQIRQMRDSTTDKNQRCHQIRQAS</sequence>
<keyword evidence="2" id="KW-1185">Reference proteome</keyword>
<comment type="caution">
    <text evidence="1">The sequence shown here is derived from an EMBL/GenBank/DDBJ whole genome shotgun (WGS) entry which is preliminary data.</text>
</comment>
<evidence type="ECO:0008006" key="3">
    <source>
        <dbReference type="Google" id="ProtNLM"/>
    </source>
</evidence>
<protein>
    <recommendedName>
        <fullName evidence="3">Peptidylprolyl isomerase</fullName>
    </recommendedName>
</protein>
<proteinExistence type="predicted"/>
<dbReference type="EMBL" id="JBBPBM010001462">
    <property type="protein sequence ID" value="KAK8484026.1"/>
    <property type="molecule type" value="Genomic_DNA"/>
</dbReference>
<dbReference type="Proteomes" id="UP001472677">
    <property type="component" value="Unassembled WGS sequence"/>
</dbReference>
<gene>
    <name evidence="1" type="ORF">V6N12_003701</name>
</gene>
<reference evidence="1 2" key="1">
    <citation type="journal article" date="2024" name="G3 (Bethesda)">
        <title>Genome assembly of Hibiscus sabdariffa L. provides insights into metabolisms of medicinal natural products.</title>
        <authorList>
            <person name="Kim T."/>
        </authorList>
    </citation>
    <scope>NUCLEOTIDE SEQUENCE [LARGE SCALE GENOMIC DNA]</scope>
    <source>
        <strain evidence="1">TK-2024</strain>
        <tissue evidence="1">Old leaves</tissue>
    </source>
</reference>